<accession>A0A0C4DZE0</accession>
<reference evidence="2" key="4">
    <citation type="journal article" date="2015" name="G3 (Bethesda)">
        <title>Genome sequences of three phytopathogenic species of the Magnaporthaceae family of fungi.</title>
        <authorList>
            <person name="Okagaki L.H."/>
            <person name="Nunes C.C."/>
            <person name="Sailsbery J."/>
            <person name="Clay B."/>
            <person name="Brown D."/>
            <person name="John T."/>
            <person name="Oh Y."/>
            <person name="Young N."/>
            <person name="Fitzgerald M."/>
            <person name="Haas B.J."/>
            <person name="Zeng Q."/>
            <person name="Young S."/>
            <person name="Adiconis X."/>
            <person name="Fan L."/>
            <person name="Levin J.Z."/>
            <person name="Mitchell T.K."/>
            <person name="Okubara P.A."/>
            <person name="Farman M.L."/>
            <person name="Kohn L.M."/>
            <person name="Birren B."/>
            <person name="Ma L.-J."/>
            <person name="Dean R.A."/>
        </authorList>
    </citation>
    <scope>NUCLEOTIDE SEQUENCE</scope>
    <source>
        <strain evidence="2">ATCC 64411 / 73-15</strain>
    </source>
</reference>
<evidence type="ECO:0000313" key="2">
    <source>
        <dbReference type="EnsemblFungi" id="MAPG_05438T0"/>
    </source>
</evidence>
<dbReference type="AlphaFoldDB" id="A0A0C4DZE0"/>
<reference evidence="1" key="3">
    <citation type="submission" date="2011-03" db="EMBL/GenBank/DDBJ databases">
        <title>Annotation of Magnaporthe poae ATCC 64411.</title>
        <authorList>
            <person name="Ma L.-J."/>
            <person name="Dead R."/>
            <person name="Young S.K."/>
            <person name="Zeng Q."/>
            <person name="Gargeya S."/>
            <person name="Fitzgerald M."/>
            <person name="Haas B."/>
            <person name="Abouelleil A."/>
            <person name="Alvarado L."/>
            <person name="Arachchi H.M."/>
            <person name="Berlin A."/>
            <person name="Brown A."/>
            <person name="Chapman S.B."/>
            <person name="Chen Z."/>
            <person name="Dunbar C."/>
            <person name="Freedman E."/>
            <person name="Gearin G."/>
            <person name="Gellesch M."/>
            <person name="Goldberg J."/>
            <person name="Griggs A."/>
            <person name="Gujja S."/>
            <person name="Heiman D."/>
            <person name="Howarth C."/>
            <person name="Larson L."/>
            <person name="Lui A."/>
            <person name="MacDonald P.J.P."/>
            <person name="Mehta T."/>
            <person name="Montmayeur A."/>
            <person name="Murphy C."/>
            <person name="Neiman D."/>
            <person name="Pearson M."/>
            <person name="Priest M."/>
            <person name="Roberts A."/>
            <person name="Saif S."/>
            <person name="Shea T."/>
            <person name="Shenoy N."/>
            <person name="Sisk P."/>
            <person name="Stolte C."/>
            <person name="Sykes S."/>
            <person name="Yandava C."/>
            <person name="Wortman J."/>
            <person name="Nusbaum C."/>
            <person name="Birren B."/>
        </authorList>
    </citation>
    <scope>NUCLEOTIDE SEQUENCE</scope>
    <source>
        <strain evidence="1">ATCC 64411</strain>
    </source>
</reference>
<gene>
    <name evidence="1" type="ORF">MAPG_05438</name>
</gene>
<dbReference type="EMBL" id="GL876969">
    <property type="protein sequence ID" value="KLU86424.1"/>
    <property type="molecule type" value="Genomic_DNA"/>
</dbReference>
<dbReference type="EMBL" id="ADBL01001293">
    <property type="status" value="NOT_ANNOTATED_CDS"/>
    <property type="molecule type" value="Genomic_DNA"/>
</dbReference>
<evidence type="ECO:0000313" key="3">
    <source>
        <dbReference type="Proteomes" id="UP000011715"/>
    </source>
</evidence>
<reference evidence="2" key="5">
    <citation type="submission" date="2015-06" db="UniProtKB">
        <authorList>
            <consortium name="EnsemblFungi"/>
        </authorList>
    </citation>
    <scope>IDENTIFICATION</scope>
    <source>
        <strain evidence="2">ATCC 64411</strain>
    </source>
</reference>
<organism evidence="2 3">
    <name type="scientific">Magnaporthiopsis poae (strain ATCC 64411 / 73-15)</name>
    <name type="common">Kentucky bluegrass fungus</name>
    <name type="synonym">Magnaporthe poae</name>
    <dbReference type="NCBI Taxonomy" id="644358"/>
    <lineage>
        <taxon>Eukaryota</taxon>
        <taxon>Fungi</taxon>
        <taxon>Dikarya</taxon>
        <taxon>Ascomycota</taxon>
        <taxon>Pezizomycotina</taxon>
        <taxon>Sordariomycetes</taxon>
        <taxon>Sordariomycetidae</taxon>
        <taxon>Magnaporthales</taxon>
        <taxon>Magnaporthaceae</taxon>
        <taxon>Magnaporthiopsis</taxon>
    </lineage>
</organism>
<name>A0A0C4DZE0_MAGP6</name>
<dbReference type="Proteomes" id="UP000011715">
    <property type="component" value="Unassembled WGS sequence"/>
</dbReference>
<dbReference type="VEuPathDB" id="FungiDB:MAPG_05438"/>
<evidence type="ECO:0000313" key="1">
    <source>
        <dbReference type="EMBL" id="KLU86424.1"/>
    </source>
</evidence>
<protein>
    <submittedName>
        <fullName evidence="1 2">Uncharacterized protein</fullName>
    </submittedName>
</protein>
<dbReference type="EnsemblFungi" id="MAPG_05438T0">
    <property type="protein sequence ID" value="MAPG_05438T0"/>
    <property type="gene ID" value="MAPG_05438"/>
</dbReference>
<proteinExistence type="predicted"/>
<reference evidence="3" key="2">
    <citation type="submission" date="2010-05" db="EMBL/GenBank/DDBJ databases">
        <title>The genome sequence of Magnaporthe poae strain ATCC 64411.</title>
        <authorList>
            <person name="Ma L.-J."/>
            <person name="Dead R."/>
            <person name="Young S."/>
            <person name="Zeng Q."/>
            <person name="Koehrsen M."/>
            <person name="Alvarado L."/>
            <person name="Berlin A."/>
            <person name="Chapman S.B."/>
            <person name="Chen Z."/>
            <person name="Freedman E."/>
            <person name="Gellesch M."/>
            <person name="Goldberg J."/>
            <person name="Griggs A."/>
            <person name="Gujja S."/>
            <person name="Heilman E.R."/>
            <person name="Heiman D."/>
            <person name="Hepburn T."/>
            <person name="Howarth C."/>
            <person name="Jen D."/>
            <person name="Larson L."/>
            <person name="Mehta T."/>
            <person name="Neiman D."/>
            <person name="Pearson M."/>
            <person name="Roberts A."/>
            <person name="Saif S."/>
            <person name="Shea T."/>
            <person name="Shenoy N."/>
            <person name="Sisk P."/>
            <person name="Stolte C."/>
            <person name="Sykes S."/>
            <person name="Walk T."/>
            <person name="White J."/>
            <person name="Yandava C."/>
            <person name="Haas B."/>
            <person name="Nusbaum C."/>
            <person name="Birren B."/>
        </authorList>
    </citation>
    <scope>NUCLEOTIDE SEQUENCE [LARGE SCALE GENOMIC DNA]</scope>
    <source>
        <strain evidence="3">ATCC 64411 / 73-15</strain>
    </source>
</reference>
<sequence>MSTPLVEVEDLRLAHKGAVVGIVDMRMQNARLGLHRAGRNGADEQKAVSVGVVAGVWVRLGDVERRAFHSDSHDGR</sequence>
<keyword evidence="3" id="KW-1185">Reference proteome</keyword>
<reference evidence="1" key="1">
    <citation type="submission" date="2010-05" db="EMBL/GenBank/DDBJ databases">
        <title>The Genome Sequence of Magnaporthe poae strain ATCC 64411.</title>
        <authorList>
            <consortium name="The Broad Institute Genome Sequencing Platform"/>
            <consortium name="Broad Institute Genome Sequencing Center for Infectious Disease"/>
            <person name="Ma L.-J."/>
            <person name="Dead R."/>
            <person name="Young S."/>
            <person name="Zeng Q."/>
            <person name="Koehrsen M."/>
            <person name="Alvarado L."/>
            <person name="Berlin A."/>
            <person name="Chapman S.B."/>
            <person name="Chen Z."/>
            <person name="Freedman E."/>
            <person name="Gellesch M."/>
            <person name="Goldberg J."/>
            <person name="Griggs A."/>
            <person name="Gujja S."/>
            <person name="Heilman E.R."/>
            <person name="Heiman D."/>
            <person name="Hepburn T."/>
            <person name="Howarth C."/>
            <person name="Jen D."/>
            <person name="Larson L."/>
            <person name="Mehta T."/>
            <person name="Neiman D."/>
            <person name="Pearson M."/>
            <person name="Roberts A."/>
            <person name="Saif S."/>
            <person name="Shea T."/>
            <person name="Shenoy N."/>
            <person name="Sisk P."/>
            <person name="Stolte C."/>
            <person name="Sykes S."/>
            <person name="Walk T."/>
            <person name="White J."/>
            <person name="Yandava C."/>
            <person name="Haas B."/>
            <person name="Nusbaum C."/>
            <person name="Birren B."/>
        </authorList>
    </citation>
    <scope>NUCLEOTIDE SEQUENCE</scope>
    <source>
        <strain evidence="1">ATCC 64411</strain>
    </source>
</reference>